<evidence type="ECO:0000313" key="1">
    <source>
        <dbReference type="EMBL" id="MDN3723623.1"/>
    </source>
</evidence>
<keyword evidence="2" id="KW-1185">Reference proteome</keyword>
<sequence>MRTIFYIIIFFFTFFSYSQSTQVDDTFKIEVKKVDQRSRLFQMHFKGYYIRIPADSKKIQFKLKATSINNEKETFNPNYLYVVLRDLKVRLRPFDGDFIQLVNAKPDEKTPYYGYQYRPEVLDTFKDYQMEGYKDIETCINYGTERKPHEKPIYFNTREMKSETFNIYFAMPKNQTSGELFYGDVKLMDFTLE</sequence>
<dbReference type="RefSeq" id="WP_290253711.1">
    <property type="nucleotide sequence ID" value="NZ_JAUGQQ010000002.1"/>
</dbReference>
<dbReference type="Proteomes" id="UP001244787">
    <property type="component" value="Unassembled WGS sequence"/>
</dbReference>
<dbReference type="EMBL" id="JAUGQQ010000002">
    <property type="protein sequence ID" value="MDN3723623.1"/>
    <property type="molecule type" value="Genomic_DNA"/>
</dbReference>
<protein>
    <submittedName>
        <fullName evidence="1">Uncharacterized protein</fullName>
    </submittedName>
</protein>
<comment type="caution">
    <text evidence="1">The sequence shown here is derived from an EMBL/GenBank/DDBJ whole genome shotgun (WGS) entry which is preliminary data.</text>
</comment>
<name>A0ABT8DK53_9FLAO</name>
<reference evidence="1 2" key="1">
    <citation type="submission" date="2023-06" db="EMBL/GenBank/DDBJ databases">
        <authorList>
            <person name="Ye Y.-Q."/>
            <person name="Du Z.-J."/>
        </authorList>
    </citation>
    <scope>NUCLEOTIDE SEQUENCE [LARGE SCALE GENOMIC DNA]</scope>
    <source>
        <strain evidence="1 2">SDUM287046</strain>
    </source>
</reference>
<accession>A0ABT8DK53</accession>
<gene>
    <name evidence="1" type="ORF">QRD02_04465</name>
</gene>
<evidence type="ECO:0000313" key="2">
    <source>
        <dbReference type="Proteomes" id="UP001244787"/>
    </source>
</evidence>
<organism evidence="1 2">
    <name type="scientific">Aequorivita aurantiaca</name>
    <dbReference type="NCBI Taxonomy" id="3053356"/>
    <lineage>
        <taxon>Bacteria</taxon>
        <taxon>Pseudomonadati</taxon>
        <taxon>Bacteroidota</taxon>
        <taxon>Flavobacteriia</taxon>
        <taxon>Flavobacteriales</taxon>
        <taxon>Flavobacteriaceae</taxon>
        <taxon>Aequorivita</taxon>
    </lineage>
</organism>
<proteinExistence type="predicted"/>